<evidence type="ECO:0000313" key="2">
    <source>
        <dbReference type="EMBL" id="ORJ50700.1"/>
    </source>
</evidence>
<reference evidence="1" key="3">
    <citation type="submission" date="2020-10" db="EMBL/GenBank/DDBJ databases">
        <authorList>
            <consortium name="NCBI Pathogen Detection Project"/>
        </authorList>
    </citation>
    <scope>NUCLEOTIDE SEQUENCE</scope>
    <source>
        <strain evidence="1">CAVp300</strain>
    </source>
</reference>
<dbReference type="EMBL" id="MWPR01000010">
    <property type="protein sequence ID" value="ORJ50700.1"/>
    <property type="molecule type" value="Genomic_DNA"/>
</dbReference>
<reference evidence="1" key="2">
    <citation type="journal article" date="2018" name="Genome Biol.">
        <title>SKESA: strategic k-mer extension for scrupulous assemblies.</title>
        <authorList>
            <person name="Souvorov A."/>
            <person name="Agarwala R."/>
            <person name="Lipman D.J."/>
        </authorList>
    </citation>
    <scope>NUCLEOTIDE SEQUENCE</scope>
    <source>
        <strain evidence="1">CAVp300</strain>
    </source>
</reference>
<dbReference type="Proteomes" id="UP000867740">
    <property type="component" value="Unassembled WGS sequence"/>
</dbReference>
<dbReference type="AlphaFoldDB" id="A0A9P3TC54"/>
<organism evidence="1 4">
    <name type="scientific">Kluyvera intermedia</name>
    <name type="common">Enterobacter intermedius</name>
    <dbReference type="NCBI Taxonomy" id="61648"/>
    <lineage>
        <taxon>Bacteria</taxon>
        <taxon>Pseudomonadati</taxon>
        <taxon>Pseudomonadota</taxon>
        <taxon>Gammaproteobacteria</taxon>
        <taxon>Enterobacterales</taxon>
        <taxon>Enterobacteriaceae</taxon>
        <taxon>Kluyvera</taxon>
    </lineage>
</organism>
<dbReference type="Pfam" id="PF04393">
    <property type="entry name" value="DUF535"/>
    <property type="match status" value="1"/>
</dbReference>
<reference evidence="2 3" key="1">
    <citation type="submission" date="2017-02" db="EMBL/GenBank/DDBJ databases">
        <title>Draft genome sequence of a Kluyvera intermedia isolate from a patient with a pancreatic abscess.</title>
        <authorList>
            <person name="Thele R."/>
        </authorList>
    </citation>
    <scope>NUCLEOTIDE SEQUENCE [LARGE SCALE GENOMIC DNA]</scope>
    <source>
        <strain evidence="2 3">FOSA7093</strain>
    </source>
</reference>
<dbReference type="GO" id="GO:0006974">
    <property type="term" value="P:DNA damage response"/>
    <property type="evidence" value="ECO:0007669"/>
    <property type="project" value="TreeGrafter"/>
</dbReference>
<dbReference type="RefSeq" id="WP_047370882.1">
    <property type="nucleotide sequence ID" value="NZ_CABMNU010000005.1"/>
</dbReference>
<dbReference type="InterPro" id="IPR007488">
    <property type="entry name" value="DUF535"/>
</dbReference>
<dbReference type="EMBL" id="DACSUM010000040">
    <property type="protein sequence ID" value="HAT3583757.1"/>
    <property type="molecule type" value="Genomic_DNA"/>
</dbReference>
<evidence type="ECO:0000313" key="1">
    <source>
        <dbReference type="EMBL" id="HAT3583757.1"/>
    </source>
</evidence>
<sequence>MSNISLQEKHLQNHHQHIIRELVSGRLVPGPIWTKRNYRLKFLLRSLLFWPSTVKMLSALSQRPGFERLLNAQVTLPSKSHRQYLTLGLNAAKRADAVVSHYQWVDTCLSAKAADAMTAVSPQHILQCKGKDDAEFNVFASCAHKAEREGESTLWLYDGDRVLLASATFSVIEEKGQRALVIGGLQGPRKNISHEVIKVATRACYGIFPKRLLIEVLWQMCAHTGISAVYGVSDDGHVFRALRYRFSKGRHFHASYDEFWASIDGEKDNAWRWRLPLMLARKPLESIPSKKRAEYRRRFQLLDDMNNSLTDFFR</sequence>
<proteinExistence type="predicted"/>
<keyword evidence="3" id="KW-1185">Reference proteome</keyword>
<evidence type="ECO:0000313" key="4">
    <source>
        <dbReference type="Proteomes" id="UP000867740"/>
    </source>
</evidence>
<comment type="caution">
    <text evidence="1">The sequence shown here is derived from an EMBL/GenBank/DDBJ whole genome shotgun (WGS) entry which is preliminary data.</text>
</comment>
<protein>
    <submittedName>
        <fullName evidence="1">DUF535 domain-containing protein</fullName>
    </submittedName>
    <submittedName>
        <fullName evidence="2">Virulence factor VirK</fullName>
    </submittedName>
</protein>
<evidence type="ECO:0000313" key="3">
    <source>
        <dbReference type="Proteomes" id="UP000192521"/>
    </source>
</evidence>
<gene>
    <name evidence="2" type="ORF">B2M27_09035</name>
    <name evidence="1" type="ORF">I8531_004106</name>
</gene>
<accession>A0A9P3TC54</accession>
<dbReference type="PANTHER" id="PTHR38785:SF1">
    <property type="entry name" value="HOMOLOG OF VIRK"/>
    <property type="match status" value="1"/>
</dbReference>
<dbReference type="Proteomes" id="UP000192521">
    <property type="component" value="Unassembled WGS sequence"/>
</dbReference>
<name>A0A9P3TC54_KLUIN</name>
<dbReference type="PANTHER" id="PTHR38785">
    <property type="entry name" value="HOMOLOG OF VIRK"/>
    <property type="match status" value="1"/>
</dbReference>
<dbReference type="OrthoDB" id="6835762at2"/>